<dbReference type="KEGG" id="alus:STSP2_00829"/>
<dbReference type="AlphaFoldDB" id="A0A1U9NIE2"/>
<dbReference type="OrthoDB" id="276558at2"/>
<evidence type="ECO:0000313" key="2">
    <source>
        <dbReference type="Proteomes" id="UP000189674"/>
    </source>
</evidence>
<organism evidence="1 2">
    <name type="scientific">Anaerohalosphaera lusitana</name>
    <dbReference type="NCBI Taxonomy" id="1936003"/>
    <lineage>
        <taxon>Bacteria</taxon>
        <taxon>Pseudomonadati</taxon>
        <taxon>Planctomycetota</taxon>
        <taxon>Phycisphaerae</taxon>
        <taxon>Sedimentisphaerales</taxon>
        <taxon>Anaerohalosphaeraceae</taxon>
        <taxon>Anaerohalosphaera</taxon>
    </lineage>
</organism>
<name>A0A1U9NIE2_9BACT</name>
<evidence type="ECO:0000313" key="1">
    <source>
        <dbReference type="EMBL" id="AQT67681.1"/>
    </source>
</evidence>
<dbReference type="RefSeq" id="WP_146660069.1">
    <property type="nucleotide sequence ID" value="NZ_CP019791.1"/>
</dbReference>
<dbReference type="Proteomes" id="UP000189674">
    <property type="component" value="Chromosome"/>
</dbReference>
<gene>
    <name evidence="1" type="ORF">STSP2_00829</name>
</gene>
<sequence>MDSFTITILFIVASATVGAFFRRRTRDKCLRTFENDTVTYVPKTDGKQIKGVMRLESTGFELEYPPSAQDEHGSSSFIIYKEEYGKFLWLARYHDELSEKGKRDRDKDLRKTYRPWFGRRLKRHIINMFKTVRDSVGEILNVVLSAARKTRGVGVVLTSGDKYVTQMQSEVFAAVGTSFEPLLEKHIGQRVIVEAAQNDAAILLTGVLKDYTSGFLSIMDIENTEQGWGPDGRDVDVVIARQIATVRGLAD</sequence>
<keyword evidence="2" id="KW-1185">Reference proteome</keyword>
<protein>
    <submittedName>
        <fullName evidence="1">Uncharacterized protein</fullName>
    </submittedName>
</protein>
<proteinExistence type="predicted"/>
<dbReference type="EMBL" id="CP019791">
    <property type="protein sequence ID" value="AQT67681.1"/>
    <property type="molecule type" value="Genomic_DNA"/>
</dbReference>
<reference evidence="2" key="1">
    <citation type="submission" date="2017-02" db="EMBL/GenBank/DDBJ databases">
        <title>Comparative genomics and description of representatives of a novel lineage of planctomycetes thriving in anoxic sediments.</title>
        <authorList>
            <person name="Spring S."/>
            <person name="Bunk B."/>
            <person name="Sproer C."/>
        </authorList>
    </citation>
    <scope>NUCLEOTIDE SEQUENCE [LARGE SCALE GENOMIC DNA]</scope>
    <source>
        <strain evidence="2">ST-NAGAB-D1</strain>
    </source>
</reference>
<accession>A0A1U9NIE2</accession>
<dbReference type="STRING" id="1936003.STSP2_00829"/>